<dbReference type="AlphaFoldDB" id="A0AAP9J4E2"/>
<dbReference type="PANTHER" id="PTHR43649:SF12">
    <property type="entry name" value="DIACETYLCHITOBIOSE BINDING PROTEIN DASA"/>
    <property type="match status" value="1"/>
</dbReference>
<dbReference type="PROSITE" id="PS51257">
    <property type="entry name" value="PROKAR_LIPOPROTEIN"/>
    <property type="match status" value="1"/>
</dbReference>
<reference evidence="3 4" key="1">
    <citation type="submission" date="2019-07" db="EMBL/GenBank/DDBJ databases">
        <title>Paenibacillus thiaminolyticus NRRL B-4156.</title>
        <authorList>
            <person name="Hehnly C."/>
            <person name="Zhang L."/>
        </authorList>
    </citation>
    <scope>NUCLEOTIDE SEQUENCE [LARGE SCALE GENOMIC DNA]</scope>
    <source>
        <strain evidence="3 4">NRRL B-4156</strain>
    </source>
</reference>
<evidence type="ECO:0000313" key="2">
    <source>
        <dbReference type="EMBL" id="MCY9605769.1"/>
    </source>
</evidence>
<dbReference type="InterPro" id="IPR050490">
    <property type="entry name" value="Bact_solute-bd_prot1"/>
</dbReference>
<dbReference type="Gene3D" id="3.40.190.10">
    <property type="entry name" value="Periplasmic binding protein-like II"/>
    <property type="match status" value="1"/>
</dbReference>
<organism evidence="3 4">
    <name type="scientific">Paenibacillus thiaminolyticus</name>
    <name type="common">Bacillus thiaminolyticus</name>
    <dbReference type="NCBI Taxonomy" id="49283"/>
    <lineage>
        <taxon>Bacteria</taxon>
        <taxon>Bacillati</taxon>
        <taxon>Bacillota</taxon>
        <taxon>Bacilli</taxon>
        <taxon>Bacillales</taxon>
        <taxon>Paenibacillaceae</taxon>
        <taxon>Paenibacillus</taxon>
    </lineage>
</organism>
<dbReference type="Pfam" id="PF01547">
    <property type="entry name" value="SBP_bac_1"/>
    <property type="match status" value="1"/>
</dbReference>
<feature type="compositionally biased region" description="Basic and acidic residues" evidence="1">
    <location>
        <begin position="456"/>
        <end position="469"/>
    </location>
</feature>
<dbReference type="SUPFAM" id="SSF53850">
    <property type="entry name" value="Periplasmic binding protein-like II"/>
    <property type="match status" value="1"/>
</dbReference>
<dbReference type="Proteomes" id="UP001209276">
    <property type="component" value="Unassembled WGS sequence"/>
</dbReference>
<evidence type="ECO:0000313" key="5">
    <source>
        <dbReference type="Proteomes" id="UP001209276"/>
    </source>
</evidence>
<name>A0AAP9J4E2_PANTH</name>
<feature type="region of interest" description="Disordered" evidence="1">
    <location>
        <begin position="449"/>
        <end position="487"/>
    </location>
</feature>
<evidence type="ECO:0000256" key="1">
    <source>
        <dbReference type="SAM" id="MobiDB-lite"/>
    </source>
</evidence>
<gene>
    <name evidence="3" type="ORF">FLT43_23740</name>
    <name evidence="2" type="ORF">M5W83_01055</name>
</gene>
<dbReference type="Proteomes" id="UP000315377">
    <property type="component" value="Chromosome"/>
</dbReference>
<sequence length="487" mass="54619">MTNKWRPVLLLLAVIAVLGGCMGKTPVLEELGEDGAGKLKVMSYSEALFYEEYGNQFNMKYPNIQFEVASIQEIYKDMDELSLSYQDAFMRFVEKNKPDVIICEYGQFEQLIQEDKLYNLDAIIAEETFDLDGYLPGVIDVLRDTGGGSVYGLAPTLDTAAVFYNAELFREHHIEPPRNKMTWQELLELSERFAAIDSGEERLYGLSEQYASPAMLFYEIAETSSLRLVDGKGEKVIFNTEGWKEVLEMVSGAIRSHALHAPSPKLDSDTSVSMLTDSPFFRGKSAMVIGNFFFFTDLRNRPQYDKDAQKIDWGVVTVPVDPQFPDVSPHIRPATIFAIPADSPNKRAAWEFVKHVNDPEKAKEESRTLGRGLPARSEFFTEVDGKNVEALYMLKPKGKWGLWGESDRDIPSSFFPSMYDLLEREIMAVADGKKTVEEAAAAIEREGNEALKQARKAAEMKREAAKQPAEDAGSAPQEDLEGAAESE</sequence>
<dbReference type="EMBL" id="JAMDMM010000003">
    <property type="protein sequence ID" value="MCY9605769.1"/>
    <property type="molecule type" value="Genomic_DNA"/>
</dbReference>
<keyword evidence="5" id="KW-1185">Reference proteome</keyword>
<proteinExistence type="predicted"/>
<protein>
    <submittedName>
        <fullName evidence="3">Extracellular solute-binding protein</fullName>
    </submittedName>
</protein>
<evidence type="ECO:0000313" key="3">
    <source>
        <dbReference type="EMBL" id="QDM46148.1"/>
    </source>
</evidence>
<dbReference type="PANTHER" id="PTHR43649">
    <property type="entry name" value="ARABINOSE-BINDING PROTEIN-RELATED"/>
    <property type="match status" value="1"/>
</dbReference>
<feature type="compositionally biased region" description="Acidic residues" evidence="1">
    <location>
        <begin position="478"/>
        <end position="487"/>
    </location>
</feature>
<dbReference type="InterPro" id="IPR006059">
    <property type="entry name" value="SBP"/>
</dbReference>
<accession>A0AAP9J4E2</accession>
<dbReference type="RefSeq" id="WP_087440752.1">
    <property type="nucleotide sequence ID" value="NZ_CABMNB010000010.1"/>
</dbReference>
<dbReference type="EMBL" id="CP041405">
    <property type="protein sequence ID" value="QDM46148.1"/>
    <property type="molecule type" value="Genomic_DNA"/>
</dbReference>
<reference evidence="2 5" key="2">
    <citation type="submission" date="2022-05" db="EMBL/GenBank/DDBJ databases">
        <title>Genome Sequencing of Bee-Associated Microbes.</title>
        <authorList>
            <person name="Dunlap C."/>
        </authorList>
    </citation>
    <scope>NUCLEOTIDE SEQUENCE [LARGE SCALE GENOMIC DNA]</scope>
    <source>
        <strain evidence="2 5">NRRL B-14613</strain>
    </source>
</reference>
<dbReference type="GeneID" id="76998977"/>
<evidence type="ECO:0000313" key="4">
    <source>
        <dbReference type="Proteomes" id="UP000315377"/>
    </source>
</evidence>